<dbReference type="Proteomes" id="UP000005496">
    <property type="component" value="Unassembled WGS sequence"/>
</dbReference>
<proteinExistence type="predicted"/>
<keyword evidence="3" id="KW-1185">Reference proteome</keyword>
<dbReference type="Gene3D" id="3.40.50.300">
    <property type="entry name" value="P-loop containing nucleotide triphosphate hydrolases"/>
    <property type="match status" value="1"/>
</dbReference>
<dbReference type="EMBL" id="ACJN02000003">
    <property type="protein sequence ID" value="EFI33434.1"/>
    <property type="molecule type" value="Genomic_DNA"/>
</dbReference>
<dbReference type="InterPro" id="IPR027417">
    <property type="entry name" value="P-loop_NTPase"/>
</dbReference>
<dbReference type="InterPro" id="IPR025420">
    <property type="entry name" value="DUF4143"/>
</dbReference>
<accession>D6SRW8</accession>
<sequence>MNTTVIHRHALEDLRRDIHRPEVAFLIGPRQAGKTTLMQIIQKELKDAGENTVFLSLDYDQDRVFFDSQQHLLKKIELETGKSGFVFIDEIGRLDNAGIFLKGLQDMGLPYKFIVSGSGSVDLRAGIRESMLGRKRIYEISPLNLLEFVNFKTDYQYSERLSDFFALEHARSEDILLDYMNFGGYPRVVLESLAREKNREMDEIYQGYIIRDIAYLLKVEKIESYSRLIRTLADQAGQIINYSELSSTLGISLPTVKNYCWYAEETYILQRISPFYRNLRSEITKAPTVYFHDPGLRNFALGIFGNLHRPDDLGFVFQNLVYLILREKIRFTGASIHFWRTTAKTEIDFIVDTGREVIPIEVKFQNMDKPSVPRAFDSFISRYSPSCCLVVNKKLQTTIRRHGTEVRFVTIWDLLLEDLPINT</sequence>
<dbReference type="eggNOG" id="COG1373">
    <property type="taxonomic scope" value="Bacteria"/>
</dbReference>
<dbReference type="InterPro" id="IPR041682">
    <property type="entry name" value="AAA_14"/>
</dbReference>
<dbReference type="CDD" id="cd00009">
    <property type="entry name" value="AAA"/>
    <property type="match status" value="1"/>
</dbReference>
<evidence type="ECO:0000313" key="3">
    <source>
        <dbReference type="Proteomes" id="UP000005496"/>
    </source>
</evidence>
<gene>
    <name evidence="2" type="ORF">Dthio_PD0768</name>
</gene>
<dbReference type="Pfam" id="PF13173">
    <property type="entry name" value="AAA_14"/>
    <property type="match status" value="1"/>
</dbReference>
<name>D6SRW8_9BACT</name>
<organism evidence="2 3">
    <name type="scientific">Desulfonatronospira thiodismutans ASO3-1</name>
    <dbReference type="NCBI Taxonomy" id="555779"/>
    <lineage>
        <taxon>Bacteria</taxon>
        <taxon>Pseudomonadati</taxon>
        <taxon>Thermodesulfobacteriota</taxon>
        <taxon>Desulfovibrionia</taxon>
        <taxon>Desulfovibrionales</taxon>
        <taxon>Desulfonatronovibrionaceae</taxon>
        <taxon>Desulfonatronospira</taxon>
    </lineage>
</organism>
<evidence type="ECO:0000313" key="2">
    <source>
        <dbReference type="EMBL" id="EFI33434.1"/>
    </source>
</evidence>
<protein>
    <submittedName>
        <fullName evidence="2">AAA ATPase</fullName>
    </submittedName>
</protein>
<dbReference type="PANTHER" id="PTHR43566:SF1">
    <property type="entry name" value="AAA+ ATPASE DOMAIN-CONTAINING PROTEIN"/>
    <property type="match status" value="1"/>
</dbReference>
<evidence type="ECO:0000259" key="1">
    <source>
        <dbReference type="SMART" id="SM00382"/>
    </source>
</evidence>
<dbReference type="SUPFAM" id="SSF52540">
    <property type="entry name" value="P-loop containing nucleoside triphosphate hydrolases"/>
    <property type="match status" value="1"/>
</dbReference>
<reference evidence="2" key="1">
    <citation type="submission" date="2010-05" db="EMBL/GenBank/DDBJ databases">
        <title>The draft genome of Desulfonatronospira thiodismutans ASO3-1.</title>
        <authorList>
            <consortium name="US DOE Joint Genome Institute (JGI-PGF)"/>
            <person name="Lucas S."/>
            <person name="Copeland A."/>
            <person name="Lapidus A."/>
            <person name="Cheng J.-F."/>
            <person name="Bruce D."/>
            <person name="Goodwin L."/>
            <person name="Pitluck S."/>
            <person name="Chertkov O."/>
            <person name="Brettin T."/>
            <person name="Detter J.C."/>
            <person name="Han C."/>
            <person name="Land M.L."/>
            <person name="Hauser L."/>
            <person name="Kyrpides N."/>
            <person name="Mikhailova N."/>
            <person name="Muyzer G."/>
            <person name="Woyke T."/>
        </authorList>
    </citation>
    <scope>NUCLEOTIDE SEQUENCE [LARGE SCALE GENOMIC DNA]</scope>
    <source>
        <strain evidence="2">ASO3-1</strain>
    </source>
</reference>
<comment type="caution">
    <text evidence="2">The sequence shown here is derived from an EMBL/GenBank/DDBJ whole genome shotgun (WGS) entry which is preliminary data.</text>
</comment>
<dbReference type="OrthoDB" id="9783412at2"/>
<dbReference type="PANTHER" id="PTHR43566">
    <property type="entry name" value="CONSERVED PROTEIN"/>
    <property type="match status" value="1"/>
</dbReference>
<dbReference type="InterPro" id="IPR003593">
    <property type="entry name" value="AAA+_ATPase"/>
</dbReference>
<dbReference type="SMART" id="SM00382">
    <property type="entry name" value="AAA"/>
    <property type="match status" value="1"/>
</dbReference>
<dbReference type="RefSeq" id="WP_008870786.1">
    <property type="nucleotide sequence ID" value="NZ_ACJN02000003.1"/>
</dbReference>
<dbReference type="Pfam" id="PF13635">
    <property type="entry name" value="DUF4143"/>
    <property type="match status" value="1"/>
</dbReference>
<dbReference type="AlphaFoldDB" id="D6SRW8"/>
<feature type="domain" description="AAA+ ATPase" evidence="1">
    <location>
        <begin position="20"/>
        <end position="142"/>
    </location>
</feature>